<dbReference type="CDD" id="cd00045">
    <property type="entry name" value="DED"/>
    <property type="match status" value="1"/>
</dbReference>
<protein>
    <recommendedName>
        <fullName evidence="2">DED domain-containing protein</fullName>
    </recommendedName>
</protein>
<dbReference type="Gene3D" id="1.10.533.10">
    <property type="entry name" value="Death Domain, Fas"/>
    <property type="match status" value="1"/>
</dbReference>
<evidence type="ECO:0000256" key="1">
    <source>
        <dbReference type="ARBA" id="ARBA00022703"/>
    </source>
</evidence>
<evidence type="ECO:0000313" key="4">
    <source>
        <dbReference type="Proteomes" id="UP001159427"/>
    </source>
</evidence>
<reference evidence="3 4" key="1">
    <citation type="submission" date="2022-05" db="EMBL/GenBank/DDBJ databases">
        <authorList>
            <consortium name="Genoscope - CEA"/>
            <person name="William W."/>
        </authorList>
    </citation>
    <scope>NUCLEOTIDE SEQUENCE [LARGE SCALE GENOMIC DNA]</scope>
</reference>
<keyword evidence="4" id="KW-1185">Reference proteome</keyword>
<dbReference type="SMART" id="SM00031">
    <property type="entry name" value="DED"/>
    <property type="match status" value="1"/>
</dbReference>
<name>A0ABN8LQN4_9CNID</name>
<comment type="caution">
    <text evidence="3">The sequence shown here is derived from an EMBL/GenBank/DDBJ whole genome shotgun (WGS) entry which is preliminary data.</text>
</comment>
<dbReference type="PANTHER" id="PTHR48169">
    <property type="entry name" value="DED DOMAIN-CONTAINING PROTEIN"/>
    <property type="match status" value="1"/>
</dbReference>
<dbReference type="Proteomes" id="UP001159427">
    <property type="component" value="Unassembled WGS sequence"/>
</dbReference>
<evidence type="ECO:0000259" key="2">
    <source>
        <dbReference type="PROSITE" id="PS50168"/>
    </source>
</evidence>
<keyword evidence="1" id="KW-0053">Apoptosis</keyword>
<dbReference type="InterPro" id="IPR001875">
    <property type="entry name" value="DED_dom"/>
</dbReference>
<feature type="domain" description="DED" evidence="2">
    <location>
        <begin position="6"/>
        <end position="84"/>
    </location>
</feature>
<evidence type="ECO:0000313" key="3">
    <source>
        <dbReference type="EMBL" id="CAH3018058.1"/>
    </source>
</evidence>
<organism evidence="3 4">
    <name type="scientific">Porites evermanni</name>
    <dbReference type="NCBI Taxonomy" id="104178"/>
    <lineage>
        <taxon>Eukaryota</taxon>
        <taxon>Metazoa</taxon>
        <taxon>Cnidaria</taxon>
        <taxon>Anthozoa</taxon>
        <taxon>Hexacorallia</taxon>
        <taxon>Scleractinia</taxon>
        <taxon>Fungiina</taxon>
        <taxon>Poritidae</taxon>
        <taxon>Porites</taxon>
    </lineage>
</organism>
<sequence length="89" mass="10255">MNSRQRFRLKLGTIASQIESHRLEHFKFLCKDSIPEGDMERISSPEALFIELEHRMLLGPNQVEFVRQCLIQVGRKDLASSLLGVMKSI</sequence>
<dbReference type="Pfam" id="PF01335">
    <property type="entry name" value="DED"/>
    <property type="match status" value="1"/>
</dbReference>
<dbReference type="InterPro" id="IPR011029">
    <property type="entry name" value="DEATH-like_dom_sf"/>
</dbReference>
<dbReference type="EMBL" id="CALNXI010000077">
    <property type="protein sequence ID" value="CAH3018058.1"/>
    <property type="molecule type" value="Genomic_DNA"/>
</dbReference>
<dbReference type="PROSITE" id="PS50168">
    <property type="entry name" value="DED"/>
    <property type="match status" value="1"/>
</dbReference>
<gene>
    <name evidence="3" type="ORF">PEVE_00041050</name>
</gene>
<dbReference type="SUPFAM" id="SSF47986">
    <property type="entry name" value="DEATH domain"/>
    <property type="match status" value="1"/>
</dbReference>
<proteinExistence type="predicted"/>
<dbReference type="PANTHER" id="PTHR48169:SF7">
    <property type="entry name" value="CASPASE 10"/>
    <property type="match status" value="1"/>
</dbReference>
<accession>A0ABN8LQN4</accession>